<dbReference type="RefSeq" id="XP_013411021.2">
    <property type="nucleotide sequence ID" value="XM_013555567.2"/>
</dbReference>
<dbReference type="Pfam" id="PF00648">
    <property type="entry name" value="Peptidase_C2"/>
    <property type="match status" value="1"/>
</dbReference>
<dbReference type="GeneID" id="106174146"/>
<dbReference type="STRING" id="7574.A0A1S3JLL4"/>
<evidence type="ECO:0000259" key="7">
    <source>
        <dbReference type="PROSITE" id="PS50203"/>
    </source>
</evidence>
<dbReference type="AlphaFoldDB" id="A0A1S3JLL4"/>
<keyword evidence="2" id="KW-0645">Protease</keyword>
<comment type="caution">
    <text evidence="5">Lacks conserved residue(s) required for the propagation of feature annotation.</text>
</comment>
<dbReference type="SMART" id="SM00230">
    <property type="entry name" value="CysPc"/>
    <property type="match status" value="1"/>
</dbReference>
<feature type="region of interest" description="Disordered" evidence="6">
    <location>
        <begin position="682"/>
        <end position="705"/>
    </location>
</feature>
<evidence type="ECO:0000256" key="1">
    <source>
        <dbReference type="ARBA" id="ARBA00007623"/>
    </source>
</evidence>
<dbReference type="KEGG" id="lak:106174146"/>
<evidence type="ECO:0000256" key="2">
    <source>
        <dbReference type="ARBA" id="ARBA00022670"/>
    </source>
</evidence>
<dbReference type="SUPFAM" id="SSF49758">
    <property type="entry name" value="Calpain large subunit, middle domain (domain III)"/>
    <property type="match status" value="1"/>
</dbReference>
<sequence>MNTSSSSETLPQDSNSERLEQNPTKKSFWSRGGGGSGEVGFNVVASSSPKGNTSNVRRREKERRRTLHVQDISQSFTELSTSQSPRKISCDDPPTTVKHAYEPFGTTSVKPSPQKDDAALLSISVRPPADSGHVICVGDKPTSYQYGVFEDPTFPPDKTSLTYVYSGDDRYERMTFQKPSVLTSSPRFVGVGGVCDVRLPWQLWSKDYWIQYALAIVSLNSQYMEKAVPGYTKLGQTFGGSGNRGLFQFNIWQYGKWMAILVDDYLPVLDGHWAFCPPLGWPGEFWGPLIEKAYAKCHKAYEVIESGDPLDALTDLTGAICEHFMTSEPPEVLFNILLTSHEHKSVTSCYRKSETQSDKSSNNKNSQYLYLVCGVTSGTDAEGKKQAAIQLFCPYLSEIDQMAGLTITRVQAPPKKTSNFGFWVTFEEFLEKFAAVIICSSQNPFDISKEHINYSKIRTYSNGPRSQACKWLDGLDGLDDESEVGVTHTVLQENAGNAIRSGVTQQLSSMSPKNSIPLTTCKKTIGSKNLKAIVPSPFLSDRDIESAFDAAGNKSGCKTKIEVGTKNKADGDGKSRTVRNFPVLVQESSNKHSPSGDKESQRLRRKEKSKTFTAPCETRIQIKEERRHSYHVYYHGGGGGTNDCSGGELIPKGERKVENGTNITNSNNNSKVTRYLREPSILQSRNGLRRNSVTPSSSEDSDFSLNGSIKSITDLTLRIDVSKTIESHKEEVKTLPRVHSASDAMALMGARTSTSIIDMFTTSQGTAEEKCWKVVLTQTVLLGSSEYGPAGLQNDLPRVRFSVGGKEKSGSFLNRQRSHHILSVMQIQTRTSRYAMPVSMGIVVYRVKHIEKDGKRDLSKLQLVHQVEAKHKSRELITRTELDPGSYFLVPFPVEQAYSGNVLIRILGD</sequence>
<proteinExistence type="inferred from homology"/>
<feature type="region of interest" description="Disordered" evidence="6">
    <location>
        <begin position="1"/>
        <end position="94"/>
    </location>
</feature>
<dbReference type="PRINTS" id="PR00704">
    <property type="entry name" value="CALPAIN"/>
</dbReference>
<keyword evidence="4" id="KW-0788">Thiol protease</keyword>
<dbReference type="GO" id="GO:0006508">
    <property type="term" value="P:proteolysis"/>
    <property type="evidence" value="ECO:0007669"/>
    <property type="project" value="UniProtKB-KW"/>
</dbReference>
<dbReference type="InterPro" id="IPR036213">
    <property type="entry name" value="Calpain_III_sf"/>
</dbReference>
<protein>
    <submittedName>
        <fullName evidence="9">Uncharacterized protein LOC106174146</fullName>
    </submittedName>
</protein>
<keyword evidence="8" id="KW-1185">Reference proteome</keyword>
<comment type="similarity">
    <text evidence="1">Belongs to the peptidase C2 family.</text>
</comment>
<feature type="region of interest" description="Disordered" evidence="6">
    <location>
        <begin position="564"/>
        <end position="611"/>
    </location>
</feature>
<feature type="compositionally biased region" description="Basic and acidic residues" evidence="6">
    <location>
        <begin position="564"/>
        <end position="575"/>
    </location>
</feature>
<dbReference type="GO" id="GO:0004198">
    <property type="term" value="F:calcium-dependent cysteine-type endopeptidase activity"/>
    <property type="evidence" value="ECO:0007669"/>
    <property type="project" value="InterPro"/>
</dbReference>
<dbReference type="PANTHER" id="PTHR10183:SF379">
    <property type="entry name" value="CALPAIN-5"/>
    <property type="match status" value="1"/>
</dbReference>
<gene>
    <name evidence="9" type="primary">LOC106174146</name>
</gene>
<dbReference type="PANTHER" id="PTHR10183">
    <property type="entry name" value="CALPAIN"/>
    <property type="match status" value="1"/>
</dbReference>
<dbReference type="Proteomes" id="UP000085678">
    <property type="component" value="Unplaced"/>
</dbReference>
<evidence type="ECO:0000256" key="3">
    <source>
        <dbReference type="ARBA" id="ARBA00022801"/>
    </source>
</evidence>
<dbReference type="InterPro" id="IPR022682">
    <property type="entry name" value="Calpain_domain_III"/>
</dbReference>
<name>A0A1S3JLL4_LINAN</name>
<evidence type="ECO:0000313" key="9">
    <source>
        <dbReference type="RefSeq" id="XP_013411021.2"/>
    </source>
</evidence>
<feature type="domain" description="Calpain catalytic" evidence="7">
    <location>
        <begin position="148"/>
        <end position="442"/>
    </location>
</feature>
<reference evidence="9" key="1">
    <citation type="submission" date="2025-08" db="UniProtKB">
        <authorList>
            <consortium name="RefSeq"/>
        </authorList>
    </citation>
    <scope>IDENTIFICATION</scope>
    <source>
        <tissue evidence="9">Gonads</tissue>
    </source>
</reference>
<dbReference type="PROSITE" id="PS50203">
    <property type="entry name" value="CALPAIN_CAT"/>
    <property type="match status" value="1"/>
</dbReference>
<dbReference type="Pfam" id="PF01067">
    <property type="entry name" value="Calpain_III"/>
    <property type="match status" value="1"/>
</dbReference>
<evidence type="ECO:0000313" key="8">
    <source>
        <dbReference type="Proteomes" id="UP000085678"/>
    </source>
</evidence>
<dbReference type="SUPFAM" id="SSF54001">
    <property type="entry name" value="Cysteine proteinases"/>
    <property type="match status" value="1"/>
</dbReference>
<dbReference type="Gene3D" id="2.60.120.380">
    <property type="match status" value="1"/>
</dbReference>
<keyword evidence="3" id="KW-0378">Hydrolase</keyword>
<evidence type="ECO:0000256" key="6">
    <source>
        <dbReference type="SAM" id="MobiDB-lite"/>
    </source>
</evidence>
<accession>A0A1S3JLL4</accession>
<evidence type="ECO:0000256" key="4">
    <source>
        <dbReference type="ARBA" id="ARBA00022807"/>
    </source>
</evidence>
<organism evidence="8 9">
    <name type="scientific">Lingula anatina</name>
    <name type="common">Brachiopod</name>
    <name type="synonym">Lingula unguis</name>
    <dbReference type="NCBI Taxonomy" id="7574"/>
    <lineage>
        <taxon>Eukaryota</taxon>
        <taxon>Metazoa</taxon>
        <taxon>Spiralia</taxon>
        <taxon>Lophotrochozoa</taxon>
        <taxon>Brachiopoda</taxon>
        <taxon>Linguliformea</taxon>
        <taxon>Lingulata</taxon>
        <taxon>Lingulida</taxon>
        <taxon>Linguloidea</taxon>
        <taxon>Lingulidae</taxon>
        <taxon>Lingula</taxon>
    </lineage>
</organism>
<dbReference type="InterPro" id="IPR038765">
    <property type="entry name" value="Papain-like_cys_pep_sf"/>
</dbReference>
<feature type="compositionally biased region" description="Polar residues" evidence="6">
    <location>
        <begin position="44"/>
        <end position="55"/>
    </location>
</feature>
<dbReference type="InterPro" id="IPR022684">
    <property type="entry name" value="Calpain_cysteine_protease"/>
</dbReference>
<dbReference type="OrthoDB" id="424753at2759"/>
<feature type="compositionally biased region" description="Polar residues" evidence="6">
    <location>
        <begin position="71"/>
        <end position="86"/>
    </location>
</feature>
<feature type="compositionally biased region" description="Basic residues" evidence="6">
    <location>
        <begin position="56"/>
        <end position="67"/>
    </location>
</feature>
<evidence type="ECO:0000256" key="5">
    <source>
        <dbReference type="PROSITE-ProRule" id="PRU00239"/>
    </source>
</evidence>
<dbReference type="InterPro" id="IPR001300">
    <property type="entry name" value="Peptidase_C2_calpain_cat"/>
</dbReference>
<dbReference type="InParanoid" id="A0A1S3JLL4"/>
<feature type="compositionally biased region" description="Polar residues" evidence="6">
    <location>
        <begin position="1"/>
        <end position="14"/>
    </location>
</feature>